<name>A0A834TAG0_9FABA</name>
<feature type="compositionally biased region" description="Basic and acidic residues" evidence="7">
    <location>
        <begin position="349"/>
        <end position="359"/>
    </location>
</feature>
<reference evidence="9" key="1">
    <citation type="submission" date="2020-09" db="EMBL/GenBank/DDBJ databases">
        <title>Genome-Enabled Discovery of Anthraquinone Biosynthesis in Senna tora.</title>
        <authorList>
            <person name="Kang S.-H."/>
            <person name="Pandey R.P."/>
            <person name="Lee C.-M."/>
            <person name="Sim J.-S."/>
            <person name="Jeong J.-T."/>
            <person name="Choi B.-S."/>
            <person name="Jung M."/>
            <person name="Ginzburg D."/>
            <person name="Zhao K."/>
            <person name="Won S.Y."/>
            <person name="Oh T.-J."/>
            <person name="Yu Y."/>
            <person name="Kim N.-H."/>
            <person name="Lee O.R."/>
            <person name="Lee T.-H."/>
            <person name="Bashyal P."/>
            <person name="Kim T.-S."/>
            <person name="Lee W.-H."/>
            <person name="Kawkins C."/>
            <person name="Kim C.-K."/>
            <person name="Kim J.S."/>
            <person name="Ahn B.O."/>
            <person name="Rhee S.Y."/>
            <person name="Sohng J.K."/>
        </authorList>
    </citation>
    <scope>NUCLEOTIDE SEQUENCE</scope>
    <source>
        <tissue evidence="9">Leaf</tissue>
    </source>
</reference>
<dbReference type="PANTHER" id="PTHR31218">
    <property type="entry name" value="WAT1-RELATED PROTEIN"/>
    <property type="match status" value="1"/>
</dbReference>
<feature type="transmembrane region" description="Helical" evidence="6">
    <location>
        <begin position="308"/>
        <end position="326"/>
    </location>
</feature>
<accession>A0A834TAG0</accession>
<evidence type="ECO:0000256" key="1">
    <source>
        <dbReference type="ARBA" id="ARBA00004141"/>
    </source>
</evidence>
<gene>
    <name evidence="9" type="ORF">G2W53_023988</name>
</gene>
<feature type="domain" description="EamA" evidence="8">
    <location>
        <begin position="187"/>
        <end position="326"/>
    </location>
</feature>
<feature type="transmembrane region" description="Helical" evidence="6">
    <location>
        <begin position="137"/>
        <end position="157"/>
    </location>
</feature>
<feature type="transmembrane region" description="Helical" evidence="6">
    <location>
        <begin position="185"/>
        <end position="205"/>
    </location>
</feature>
<evidence type="ECO:0000256" key="6">
    <source>
        <dbReference type="RuleBase" id="RU363077"/>
    </source>
</evidence>
<sequence>MENQTQSVFERAKPFIAVMFLQFGFAGMDVLSKAALNKGMSNYVLVVYRHAVAFVVMTPFAVILDKKVRPKMTLPIFLKIVALSILEPVIDQNLYFLGMKYTTATFAAAMTNILPAITFLMAWILRLEKIRIKSIRSQAKVVGTLATVGGAMVMTLLKGPVLEIFGSHGSNGHNQQSGGANLQHAIKGSVMITIGCFSWACFMILQAVTLESYPAELSLTAWICLLGTFEGAIVALFMERGNPSVWALHWDMKLLAAVYSGIVCSGLAYYIQGVVMKTRGPVFVTAFSPLCMVIVAVMGSLFLFEQMYLGRVIGAIVIVSGLYLVVWGKSTDYDSPTPITKEQSSPAKRIADETSAGKDNSNHEVITIINFDAGIKTQDEQV</sequence>
<dbReference type="InterPro" id="IPR037185">
    <property type="entry name" value="EmrE-like"/>
</dbReference>
<evidence type="ECO:0000256" key="2">
    <source>
        <dbReference type="ARBA" id="ARBA00007635"/>
    </source>
</evidence>
<dbReference type="SUPFAM" id="SSF103481">
    <property type="entry name" value="Multidrug resistance efflux transporter EmrE"/>
    <property type="match status" value="2"/>
</dbReference>
<evidence type="ECO:0000256" key="7">
    <source>
        <dbReference type="SAM" id="MobiDB-lite"/>
    </source>
</evidence>
<dbReference type="AlphaFoldDB" id="A0A834TAG0"/>
<feature type="compositionally biased region" description="Polar residues" evidence="7">
    <location>
        <begin position="335"/>
        <end position="346"/>
    </location>
</feature>
<dbReference type="InterPro" id="IPR000620">
    <property type="entry name" value="EamA_dom"/>
</dbReference>
<evidence type="ECO:0000256" key="4">
    <source>
        <dbReference type="ARBA" id="ARBA00022989"/>
    </source>
</evidence>
<dbReference type="GO" id="GO:0022857">
    <property type="term" value="F:transmembrane transporter activity"/>
    <property type="evidence" value="ECO:0007669"/>
    <property type="project" value="InterPro"/>
</dbReference>
<proteinExistence type="inferred from homology"/>
<feature type="domain" description="EamA" evidence="8">
    <location>
        <begin position="17"/>
        <end position="154"/>
    </location>
</feature>
<evidence type="ECO:0000256" key="5">
    <source>
        <dbReference type="ARBA" id="ARBA00023136"/>
    </source>
</evidence>
<dbReference type="OrthoDB" id="1728340at2759"/>
<evidence type="ECO:0000256" key="3">
    <source>
        <dbReference type="ARBA" id="ARBA00022692"/>
    </source>
</evidence>
<protein>
    <recommendedName>
        <fullName evidence="6">WAT1-related protein</fullName>
    </recommendedName>
</protein>
<feature type="transmembrane region" description="Helical" evidence="6">
    <location>
        <begin position="282"/>
        <end position="302"/>
    </location>
</feature>
<keyword evidence="5 6" id="KW-0472">Membrane</keyword>
<dbReference type="Proteomes" id="UP000634136">
    <property type="component" value="Unassembled WGS sequence"/>
</dbReference>
<keyword evidence="10" id="KW-1185">Reference proteome</keyword>
<evidence type="ECO:0000313" key="10">
    <source>
        <dbReference type="Proteomes" id="UP000634136"/>
    </source>
</evidence>
<feature type="transmembrane region" description="Helical" evidence="6">
    <location>
        <begin position="217"/>
        <end position="238"/>
    </location>
</feature>
<comment type="caution">
    <text evidence="9">The sequence shown here is derived from an EMBL/GenBank/DDBJ whole genome shotgun (WGS) entry which is preliminary data.</text>
</comment>
<keyword evidence="3 6" id="KW-0812">Transmembrane</keyword>
<comment type="subcellular location">
    <subcellularLocation>
        <location evidence="1 6">Membrane</location>
        <topology evidence="1 6">Multi-pass membrane protein</topology>
    </subcellularLocation>
</comment>
<dbReference type="Pfam" id="PF00892">
    <property type="entry name" value="EamA"/>
    <property type="match status" value="2"/>
</dbReference>
<dbReference type="EMBL" id="JAAIUW010000008">
    <property type="protein sequence ID" value="KAF7818533.1"/>
    <property type="molecule type" value="Genomic_DNA"/>
</dbReference>
<dbReference type="InterPro" id="IPR030184">
    <property type="entry name" value="WAT1-related"/>
</dbReference>
<organism evidence="9 10">
    <name type="scientific">Senna tora</name>
    <dbReference type="NCBI Taxonomy" id="362788"/>
    <lineage>
        <taxon>Eukaryota</taxon>
        <taxon>Viridiplantae</taxon>
        <taxon>Streptophyta</taxon>
        <taxon>Embryophyta</taxon>
        <taxon>Tracheophyta</taxon>
        <taxon>Spermatophyta</taxon>
        <taxon>Magnoliopsida</taxon>
        <taxon>eudicotyledons</taxon>
        <taxon>Gunneridae</taxon>
        <taxon>Pentapetalae</taxon>
        <taxon>rosids</taxon>
        <taxon>fabids</taxon>
        <taxon>Fabales</taxon>
        <taxon>Fabaceae</taxon>
        <taxon>Caesalpinioideae</taxon>
        <taxon>Cassia clade</taxon>
        <taxon>Senna</taxon>
    </lineage>
</organism>
<feature type="transmembrane region" description="Helical" evidence="6">
    <location>
        <begin position="104"/>
        <end position="125"/>
    </location>
</feature>
<comment type="similarity">
    <text evidence="2 6">Belongs to the drug/metabolite transporter (DMT) superfamily. Plant drug/metabolite exporter (P-DME) (TC 2.A.7.4) family.</text>
</comment>
<feature type="transmembrane region" description="Helical" evidence="6">
    <location>
        <begin position="12"/>
        <end position="31"/>
    </location>
</feature>
<keyword evidence="4 6" id="KW-1133">Transmembrane helix</keyword>
<dbReference type="GO" id="GO:0016020">
    <property type="term" value="C:membrane"/>
    <property type="evidence" value="ECO:0007669"/>
    <property type="project" value="UniProtKB-SubCell"/>
</dbReference>
<feature type="transmembrane region" description="Helical" evidence="6">
    <location>
        <begin position="250"/>
        <end position="270"/>
    </location>
</feature>
<evidence type="ECO:0000313" key="9">
    <source>
        <dbReference type="EMBL" id="KAF7818533.1"/>
    </source>
</evidence>
<evidence type="ECO:0000259" key="8">
    <source>
        <dbReference type="Pfam" id="PF00892"/>
    </source>
</evidence>
<feature type="region of interest" description="Disordered" evidence="7">
    <location>
        <begin position="335"/>
        <end position="359"/>
    </location>
</feature>
<feature type="transmembrane region" description="Helical" evidence="6">
    <location>
        <begin position="43"/>
        <end position="64"/>
    </location>
</feature>